<gene>
    <name evidence="3" type="ORF">ACETIH_26245</name>
</gene>
<evidence type="ECO:0000259" key="2">
    <source>
        <dbReference type="Pfam" id="PF03713"/>
    </source>
</evidence>
<keyword evidence="1" id="KW-0472">Membrane</keyword>
<feature type="transmembrane region" description="Helical" evidence="1">
    <location>
        <begin position="65"/>
        <end position="90"/>
    </location>
</feature>
<evidence type="ECO:0000313" key="4">
    <source>
        <dbReference type="Proteomes" id="UP001593940"/>
    </source>
</evidence>
<protein>
    <submittedName>
        <fullName evidence="3">DUF305 domain-containing protein</fullName>
    </submittedName>
</protein>
<reference evidence="3 4" key="1">
    <citation type="submission" date="2024-09" db="EMBL/GenBank/DDBJ databases">
        <title>Nodulacao em especies de Leguminosae Basais da Amazonia e Caracterizacao dos Rizobios e Bacterias Associadas aos Nodulos.</title>
        <authorList>
            <person name="Jambeiro I.C.A."/>
            <person name="Lopes I.S."/>
            <person name="Aguiar E.R.G.R."/>
            <person name="Santos A.F.J."/>
            <person name="Dos Santos J.M.F."/>
            <person name="Gross E."/>
        </authorList>
    </citation>
    <scope>NUCLEOTIDE SEQUENCE [LARGE SCALE GENOMIC DNA]</scope>
    <source>
        <strain evidence="3 4">BRUESC1165</strain>
    </source>
</reference>
<dbReference type="EMBL" id="JBHOMY010000121">
    <property type="protein sequence ID" value="MFC1460142.1"/>
    <property type="molecule type" value="Genomic_DNA"/>
</dbReference>
<feature type="transmembrane region" description="Helical" evidence="1">
    <location>
        <begin position="102"/>
        <end position="125"/>
    </location>
</feature>
<accession>A0ABV6YGJ9</accession>
<organism evidence="3 4">
    <name type="scientific">Microvirga arabica</name>
    <dbReference type="NCBI Taxonomy" id="1128671"/>
    <lineage>
        <taxon>Bacteria</taxon>
        <taxon>Pseudomonadati</taxon>
        <taxon>Pseudomonadota</taxon>
        <taxon>Alphaproteobacteria</taxon>
        <taxon>Hyphomicrobiales</taxon>
        <taxon>Methylobacteriaceae</taxon>
        <taxon>Microvirga</taxon>
    </lineage>
</organism>
<sequence>MAGWLHSKTGLNWRAAALLGLISSTFSTLVSQFLAARIGRDAVVDWMVVATIPFRDGMLHIEPSWPAIIAGILFHQWADFSWAVVFFGLFGRWTAGLSPQAILLVAMPWALFTSAAEWFFLVPLIPFWQPIFTLNQPYWIGFLVHAVSASMYPLFPWLRDWLANRLPSPHRRFTAVWSGLAAAGLLVLGTVAFLGWQNREPPWMDENPGFDQSYMRRMAAHHAQGVELAQIAIDKAQDPYLKNLAHLMGADQKGEIAMFRQWWRSWFEGDLPPPSPQEHAGMPGMLSREQMESLRRTNGADFDPLFIMLMTTHHQGAITMADEALREASDIRLRLMAHATRHAQRGEIELMHGTEGWQAVKSATLSLFAPAGEAPADRRPSAPSTHRH</sequence>
<dbReference type="PANTHER" id="PTHR36933">
    <property type="entry name" value="SLL0788 PROTEIN"/>
    <property type="match status" value="1"/>
</dbReference>
<feature type="transmembrane region" description="Helical" evidence="1">
    <location>
        <begin position="175"/>
        <end position="196"/>
    </location>
</feature>
<dbReference type="Pfam" id="PF03713">
    <property type="entry name" value="DUF305"/>
    <property type="match status" value="1"/>
</dbReference>
<feature type="domain" description="DUF305" evidence="2">
    <location>
        <begin position="211"/>
        <end position="352"/>
    </location>
</feature>
<feature type="transmembrane region" description="Helical" evidence="1">
    <location>
        <begin position="137"/>
        <end position="155"/>
    </location>
</feature>
<keyword evidence="1" id="KW-0812">Transmembrane</keyword>
<name>A0ABV6YGJ9_9HYPH</name>
<dbReference type="PANTHER" id="PTHR36933:SF1">
    <property type="entry name" value="SLL0788 PROTEIN"/>
    <property type="match status" value="1"/>
</dbReference>
<evidence type="ECO:0000256" key="1">
    <source>
        <dbReference type="SAM" id="Phobius"/>
    </source>
</evidence>
<comment type="caution">
    <text evidence="3">The sequence shown here is derived from an EMBL/GenBank/DDBJ whole genome shotgun (WGS) entry which is preliminary data.</text>
</comment>
<dbReference type="Proteomes" id="UP001593940">
    <property type="component" value="Unassembled WGS sequence"/>
</dbReference>
<proteinExistence type="predicted"/>
<evidence type="ECO:0000313" key="3">
    <source>
        <dbReference type="EMBL" id="MFC1460142.1"/>
    </source>
</evidence>
<keyword evidence="1" id="KW-1133">Transmembrane helix</keyword>
<dbReference type="RefSeq" id="WP_377031464.1">
    <property type="nucleotide sequence ID" value="NZ_JBHOMY010000121.1"/>
</dbReference>
<dbReference type="InterPro" id="IPR012347">
    <property type="entry name" value="Ferritin-like"/>
</dbReference>
<dbReference type="Gene3D" id="1.20.1260.10">
    <property type="match status" value="1"/>
</dbReference>
<keyword evidence="4" id="KW-1185">Reference proteome</keyword>
<dbReference type="InterPro" id="IPR005183">
    <property type="entry name" value="DUF305_CopM-like"/>
</dbReference>